<protein>
    <submittedName>
        <fullName evidence="3">Uncharacterized protein</fullName>
    </submittedName>
</protein>
<keyword evidence="2" id="KW-1133">Transmembrane helix</keyword>
<dbReference type="STRING" id="1198245.SAMN05444858_12946"/>
<keyword evidence="4" id="KW-1185">Reference proteome</keyword>
<evidence type="ECO:0000313" key="3">
    <source>
        <dbReference type="EMBL" id="SIR94113.1"/>
    </source>
</evidence>
<dbReference type="Proteomes" id="UP000186004">
    <property type="component" value="Unassembled WGS sequence"/>
</dbReference>
<keyword evidence="2" id="KW-0472">Membrane</keyword>
<accession>A0A1N7F162</accession>
<organism evidence="3 4">
    <name type="scientific">Micromonospora avicenniae</name>
    <dbReference type="NCBI Taxonomy" id="1198245"/>
    <lineage>
        <taxon>Bacteria</taxon>
        <taxon>Bacillati</taxon>
        <taxon>Actinomycetota</taxon>
        <taxon>Actinomycetes</taxon>
        <taxon>Micromonosporales</taxon>
        <taxon>Micromonosporaceae</taxon>
        <taxon>Micromonospora</taxon>
    </lineage>
</organism>
<reference evidence="3 4" key="1">
    <citation type="submission" date="2017-01" db="EMBL/GenBank/DDBJ databases">
        <authorList>
            <person name="Mah S.A."/>
            <person name="Swanson W.J."/>
            <person name="Moy G.W."/>
            <person name="Vacquier V.D."/>
        </authorList>
    </citation>
    <scope>NUCLEOTIDE SEQUENCE [LARGE SCALE GENOMIC DNA]</scope>
    <source>
        <strain evidence="3 4">DSM 45758</strain>
    </source>
</reference>
<proteinExistence type="predicted"/>
<keyword evidence="2" id="KW-0812">Transmembrane</keyword>
<sequence>MTINLEDQLTTGMRDQVSGLVFSRDVLGDASRRHRRRVVLHRTAYAAGVVAVVGALAAVAAIGAGAPESAEKPPGPLAERPPAATADSPQLRLAAAAAASENISYRIKVTTTSKDEAPPEGELPEPASASWVTTGAFDPTTATGYLESPYNGKLRPVIAAGYEHERLVDGVRYTGARDGTDLDNGKIFWRKYPGKQDNLDYDMAMGGGLGASADPQQLFRLLRGAGATVTEKAAGVYHFEVTVKDASDGIVADDFVGDVTIGADNRIAKVAYARTAETRIRGSDFTYHLGVVIELSGYGAPVNVEVPAGADLLPSR</sequence>
<name>A0A1N7F162_9ACTN</name>
<evidence type="ECO:0000256" key="1">
    <source>
        <dbReference type="SAM" id="MobiDB-lite"/>
    </source>
</evidence>
<dbReference type="RefSeq" id="WP_076473766.1">
    <property type="nucleotide sequence ID" value="NZ_FTNF01000029.1"/>
</dbReference>
<evidence type="ECO:0000256" key="2">
    <source>
        <dbReference type="SAM" id="Phobius"/>
    </source>
</evidence>
<dbReference type="AlphaFoldDB" id="A0A1N7F162"/>
<dbReference type="OrthoDB" id="3372861at2"/>
<feature type="region of interest" description="Disordered" evidence="1">
    <location>
        <begin position="110"/>
        <end position="132"/>
    </location>
</feature>
<dbReference type="EMBL" id="FTNF01000029">
    <property type="protein sequence ID" value="SIR94113.1"/>
    <property type="molecule type" value="Genomic_DNA"/>
</dbReference>
<evidence type="ECO:0000313" key="4">
    <source>
        <dbReference type="Proteomes" id="UP000186004"/>
    </source>
</evidence>
<gene>
    <name evidence="3" type="ORF">SAMN05444858_12946</name>
</gene>
<feature type="transmembrane region" description="Helical" evidence="2">
    <location>
        <begin position="43"/>
        <end position="66"/>
    </location>
</feature>
<feature type="region of interest" description="Disordered" evidence="1">
    <location>
        <begin position="66"/>
        <end position="88"/>
    </location>
</feature>
<dbReference type="Gene3D" id="2.50.20.20">
    <property type="match status" value="1"/>
</dbReference>